<keyword evidence="14" id="KW-0732">Signal</keyword>
<comment type="cofactor">
    <cofactor evidence="1">
        <name>FAD</name>
        <dbReference type="ChEBI" id="CHEBI:57692"/>
    </cofactor>
</comment>
<dbReference type="PIRSF" id="PIRSF000137">
    <property type="entry name" value="Alcohol_oxidase"/>
    <property type="match status" value="1"/>
</dbReference>
<dbReference type="Gene3D" id="4.10.450.10">
    <property type="entry name" value="Glucose Oxidase, domain 2"/>
    <property type="match status" value="1"/>
</dbReference>
<keyword evidence="18" id="KW-1185">Reference proteome</keyword>
<reference evidence="17 18" key="1">
    <citation type="submission" date="2024-07" db="EMBL/GenBank/DDBJ databases">
        <title>Section-level genome sequencing and comparative genomics of Aspergillus sections Usti and Cavernicolus.</title>
        <authorList>
            <consortium name="Lawrence Berkeley National Laboratory"/>
            <person name="Nybo J.L."/>
            <person name="Vesth T.C."/>
            <person name="Theobald S."/>
            <person name="Frisvad J.C."/>
            <person name="Larsen T.O."/>
            <person name="Kjaerboelling I."/>
            <person name="Rothschild-Mancinelli K."/>
            <person name="Lyhne E.K."/>
            <person name="Kogle M.E."/>
            <person name="Barry K."/>
            <person name="Clum A."/>
            <person name="Na H."/>
            <person name="Ledsgaard L."/>
            <person name="Lin J."/>
            <person name="Lipzen A."/>
            <person name="Kuo A."/>
            <person name="Riley R."/>
            <person name="Mondo S."/>
            <person name="Labutti K."/>
            <person name="Haridas S."/>
            <person name="Pangalinan J."/>
            <person name="Salamov A.A."/>
            <person name="Simmons B.A."/>
            <person name="Magnuson J.K."/>
            <person name="Chen J."/>
            <person name="Drula E."/>
            <person name="Henrissat B."/>
            <person name="Wiebenga A."/>
            <person name="Lubbers R.J."/>
            <person name="Gomes A.C."/>
            <person name="Makela M.R."/>
            <person name="Stajich J."/>
            <person name="Grigoriev I.V."/>
            <person name="Mortensen U.H."/>
            <person name="De Vries R.P."/>
            <person name="Baker S.E."/>
            <person name="Andersen M.R."/>
        </authorList>
    </citation>
    <scope>NUCLEOTIDE SEQUENCE [LARGE SCALE GENOMIC DNA]</scope>
    <source>
        <strain evidence="17 18">CBS 209.92</strain>
    </source>
</reference>
<dbReference type="Pfam" id="PF05199">
    <property type="entry name" value="GMC_oxred_C"/>
    <property type="match status" value="1"/>
</dbReference>
<dbReference type="Gene3D" id="3.30.560.10">
    <property type="entry name" value="Glucose Oxidase, domain 3"/>
    <property type="match status" value="1"/>
</dbReference>
<gene>
    <name evidence="17" type="ORF">BJX66DRAFT_348883</name>
</gene>
<evidence type="ECO:0000256" key="6">
    <source>
        <dbReference type="ARBA" id="ARBA00022512"/>
    </source>
</evidence>
<evidence type="ECO:0000256" key="8">
    <source>
        <dbReference type="ARBA" id="ARBA00022630"/>
    </source>
</evidence>
<comment type="subcellular location">
    <subcellularLocation>
        <location evidence="2">Secreted</location>
        <location evidence="2">Cell wall</location>
    </subcellularLocation>
    <subcellularLocation>
        <location evidence="3">Secreted</location>
        <location evidence="3">Extracellular space</location>
        <location evidence="3">Extracellular matrix</location>
    </subcellularLocation>
</comment>
<evidence type="ECO:0000256" key="9">
    <source>
        <dbReference type="ARBA" id="ARBA00022827"/>
    </source>
</evidence>
<keyword evidence="9 13" id="KW-0274">FAD</keyword>
<dbReference type="PANTHER" id="PTHR11552:SF201">
    <property type="entry name" value="GLUCOSE-METHANOL-CHOLINE OXIDOREDUCTASE N-TERMINAL DOMAIN-CONTAINING PROTEIN"/>
    <property type="match status" value="1"/>
</dbReference>
<name>A0ABR4GDY1_9EURO</name>
<comment type="subunit">
    <text evidence="5">Homodimer.</text>
</comment>
<organism evidence="17 18">
    <name type="scientific">Aspergillus keveii</name>
    <dbReference type="NCBI Taxonomy" id="714993"/>
    <lineage>
        <taxon>Eukaryota</taxon>
        <taxon>Fungi</taxon>
        <taxon>Dikarya</taxon>
        <taxon>Ascomycota</taxon>
        <taxon>Pezizomycotina</taxon>
        <taxon>Eurotiomycetes</taxon>
        <taxon>Eurotiomycetidae</taxon>
        <taxon>Eurotiales</taxon>
        <taxon>Aspergillaceae</taxon>
        <taxon>Aspergillus</taxon>
        <taxon>Aspergillus subgen. Nidulantes</taxon>
    </lineage>
</organism>
<comment type="similarity">
    <text evidence="4 13">Belongs to the GMC oxidoreductase family.</text>
</comment>
<dbReference type="InterPro" id="IPR027424">
    <property type="entry name" value="Glucose_Oxidase_domain_2"/>
</dbReference>
<dbReference type="PROSITE" id="PS00624">
    <property type="entry name" value="GMC_OXRED_2"/>
    <property type="match status" value="1"/>
</dbReference>
<evidence type="ECO:0000256" key="12">
    <source>
        <dbReference type="ARBA" id="ARBA00049722"/>
    </source>
</evidence>
<keyword evidence="7" id="KW-0964">Secreted</keyword>
<evidence type="ECO:0000256" key="13">
    <source>
        <dbReference type="RuleBase" id="RU003968"/>
    </source>
</evidence>
<feature type="domain" description="Glucose-methanol-choline oxidoreductase N-terminal" evidence="16">
    <location>
        <begin position="322"/>
        <end position="336"/>
    </location>
</feature>
<evidence type="ECO:0000313" key="18">
    <source>
        <dbReference type="Proteomes" id="UP001610563"/>
    </source>
</evidence>
<feature type="chain" id="PRO_5045595629" description="glucose oxidase" evidence="14">
    <location>
        <begin position="20"/>
        <end position="627"/>
    </location>
</feature>
<dbReference type="Proteomes" id="UP001610563">
    <property type="component" value="Unassembled WGS sequence"/>
</dbReference>
<dbReference type="SUPFAM" id="SSF51905">
    <property type="entry name" value="FAD/NAD(P)-binding domain"/>
    <property type="match status" value="1"/>
</dbReference>
<evidence type="ECO:0000259" key="16">
    <source>
        <dbReference type="PROSITE" id="PS00624"/>
    </source>
</evidence>
<dbReference type="Gene3D" id="3.50.50.60">
    <property type="entry name" value="FAD/NAD(P)-binding domain"/>
    <property type="match status" value="1"/>
</dbReference>
<protein>
    <recommendedName>
        <fullName evidence="12">glucose oxidase</fullName>
        <ecNumber evidence="12">1.1.3.4</ecNumber>
    </recommendedName>
</protein>
<evidence type="ECO:0000256" key="11">
    <source>
        <dbReference type="ARBA" id="ARBA00049435"/>
    </source>
</evidence>
<evidence type="ECO:0000256" key="7">
    <source>
        <dbReference type="ARBA" id="ARBA00022530"/>
    </source>
</evidence>
<evidence type="ECO:0000256" key="5">
    <source>
        <dbReference type="ARBA" id="ARBA00011738"/>
    </source>
</evidence>
<dbReference type="InterPro" id="IPR000172">
    <property type="entry name" value="GMC_OxRdtase_N"/>
</dbReference>
<evidence type="ECO:0000259" key="15">
    <source>
        <dbReference type="PROSITE" id="PS00623"/>
    </source>
</evidence>
<evidence type="ECO:0000256" key="3">
    <source>
        <dbReference type="ARBA" id="ARBA00004498"/>
    </source>
</evidence>
<keyword evidence="10" id="KW-0560">Oxidoreductase</keyword>
<dbReference type="Pfam" id="PF00732">
    <property type="entry name" value="GMC_oxred_N"/>
    <property type="match status" value="1"/>
</dbReference>
<proteinExistence type="inferred from homology"/>
<feature type="signal peptide" evidence="14">
    <location>
        <begin position="1"/>
        <end position="19"/>
    </location>
</feature>
<evidence type="ECO:0000256" key="10">
    <source>
        <dbReference type="ARBA" id="ARBA00023002"/>
    </source>
</evidence>
<keyword evidence="8 13" id="KW-0285">Flavoprotein</keyword>
<dbReference type="InterPro" id="IPR012132">
    <property type="entry name" value="GMC_OxRdtase"/>
</dbReference>
<comment type="catalytic activity">
    <reaction evidence="11">
        <text>beta-D-glucose + O2 = D-glucono-1,5-lactone + H2O2</text>
        <dbReference type="Rhea" id="RHEA:11428"/>
        <dbReference type="ChEBI" id="CHEBI:15379"/>
        <dbReference type="ChEBI" id="CHEBI:15903"/>
        <dbReference type="ChEBI" id="CHEBI:16217"/>
        <dbReference type="ChEBI" id="CHEBI:16240"/>
        <dbReference type="EC" id="1.1.3.4"/>
    </reaction>
    <physiologicalReaction direction="left-to-right" evidence="11">
        <dbReference type="Rhea" id="RHEA:11429"/>
    </physiologicalReaction>
</comment>
<keyword evidence="7" id="KW-0272">Extracellular matrix</keyword>
<dbReference type="SUPFAM" id="SSF54373">
    <property type="entry name" value="FAD-linked reductases, C-terminal domain"/>
    <property type="match status" value="1"/>
</dbReference>
<sequence>MRQLHLLHTLLTFTALTTAAAPPSSQTYDYIIIGGGTAGLTLANRLSENPSVSTLVIEPGESQLNNPNVTDISRLAYTYDSPLDWAYETTVQEFGGGRQVMRAGRALGGTSAMNGAAYARAERIQLDALHDLENTNGWSWSWPWTWEAMLPYYKKSETVLAPNASQIAAGASIIPEFHGDSGPVQVGFLNMGTKTTNDDASSESENEVNFTAALNHTLAGLGVPWNRDLNSGSMRGFALHPYTVDADGVRSDAAAAYYRNISGRNNLHVWVNASVIRMLWKDATSEPGQSLAADGVEVLHHGNRPSAPRRVHARREVILAAGAMRSSGILELSGVGNPSILNGHGIIPRIPLLSVGENLQDQLNTSIVFTTKSKITGTRSVVFVSASDLFGSDTKSVADNLFAALPSYAETIARNSNGALTAESLITLFESQHDLIFNHDIPIGEYVFILDNPSQVHVGYWGLLPFSRGSVHVSSSDPMAPPILDPKFGLLEWDVKVQIAMSRYLREIISSAEIGDIFDEEVIPGLKRVPDDADDQVWKDWIGEQYTPNFHAVGSTSMLPAEMGGVVDDRFTVYGTSNVRVVDASIFPIQLCGHPTANIYAFAERAADVVKADATERREGGWWDVLA</sequence>
<keyword evidence="6" id="KW-0134">Cell wall</keyword>
<dbReference type="PROSITE" id="PS00623">
    <property type="entry name" value="GMC_OXRED_1"/>
    <property type="match status" value="1"/>
</dbReference>
<dbReference type="EC" id="1.1.3.4" evidence="12"/>
<dbReference type="InterPro" id="IPR036188">
    <property type="entry name" value="FAD/NAD-bd_sf"/>
</dbReference>
<dbReference type="InterPro" id="IPR007867">
    <property type="entry name" value="GMC_OxRtase_C"/>
</dbReference>
<dbReference type="PANTHER" id="PTHR11552">
    <property type="entry name" value="GLUCOSE-METHANOL-CHOLINE GMC OXIDOREDUCTASE"/>
    <property type="match status" value="1"/>
</dbReference>
<accession>A0ABR4GDY1</accession>
<evidence type="ECO:0000256" key="4">
    <source>
        <dbReference type="ARBA" id="ARBA00010790"/>
    </source>
</evidence>
<evidence type="ECO:0000313" key="17">
    <source>
        <dbReference type="EMBL" id="KAL2797245.1"/>
    </source>
</evidence>
<comment type="caution">
    <text evidence="17">The sequence shown here is derived from an EMBL/GenBank/DDBJ whole genome shotgun (WGS) entry which is preliminary data.</text>
</comment>
<dbReference type="EMBL" id="JBFTWV010000020">
    <property type="protein sequence ID" value="KAL2797245.1"/>
    <property type="molecule type" value="Genomic_DNA"/>
</dbReference>
<feature type="domain" description="Glucose-methanol-choline oxidoreductase N-terminal" evidence="15">
    <location>
        <begin position="104"/>
        <end position="127"/>
    </location>
</feature>
<evidence type="ECO:0000256" key="1">
    <source>
        <dbReference type="ARBA" id="ARBA00001974"/>
    </source>
</evidence>
<evidence type="ECO:0000256" key="14">
    <source>
        <dbReference type="SAM" id="SignalP"/>
    </source>
</evidence>
<evidence type="ECO:0000256" key="2">
    <source>
        <dbReference type="ARBA" id="ARBA00004191"/>
    </source>
</evidence>